<organism evidence="2 3">
    <name type="scientific">Coniosporium apollinis (strain CBS 100218)</name>
    <name type="common">Rock-inhabiting black yeast</name>
    <dbReference type="NCBI Taxonomy" id="1168221"/>
    <lineage>
        <taxon>Eukaryota</taxon>
        <taxon>Fungi</taxon>
        <taxon>Dikarya</taxon>
        <taxon>Ascomycota</taxon>
        <taxon>Pezizomycotina</taxon>
        <taxon>Dothideomycetes</taxon>
        <taxon>Dothideomycetes incertae sedis</taxon>
        <taxon>Coniosporium</taxon>
    </lineage>
</organism>
<feature type="domain" description="Heterokaryon incompatibility" evidence="1">
    <location>
        <begin position="65"/>
        <end position="246"/>
    </location>
</feature>
<dbReference type="Pfam" id="PF26639">
    <property type="entry name" value="Het-6_barrel"/>
    <property type="match status" value="1"/>
</dbReference>
<dbReference type="Proteomes" id="UP000016924">
    <property type="component" value="Unassembled WGS sequence"/>
</dbReference>
<reference evidence="3" key="1">
    <citation type="submission" date="2012-06" db="EMBL/GenBank/DDBJ databases">
        <title>The genome sequence of Coniosporium apollinis CBS 100218.</title>
        <authorList>
            <consortium name="The Broad Institute Genome Sequencing Platform"/>
            <person name="Cuomo C."/>
            <person name="Gorbushina A."/>
            <person name="Noack S."/>
            <person name="Walker B."/>
            <person name="Young S.K."/>
            <person name="Zeng Q."/>
            <person name="Gargeya S."/>
            <person name="Fitzgerald M."/>
            <person name="Haas B."/>
            <person name="Abouelleil A."/>
            <person name="Alvarado L."/>
            <person name="Arachchi H.M."/>
            <person name="Berlin A.M."/>
            <person name="Chapman S.B."/>
            <person name="Goldberg J."/>
            <person name="Griggs A."/>
            <person name="Gujja S."/>
            <person name="Hansen M."/>
            <person name="Howarth C."/>
            <person name="Imamovic A."/>
            <person name="Larimer J."/>
            <person name="McCowan C."/>
            <person name="Montmayeur A."/>
            <person name="Murphy C."/>
            <person name="Neiman D."/>
            <person name="Pearson M."/>
            <person name="Priest M."/>
            <person name="Roberts A."/>
            <person name="Saif S."/>
            <person name="Shea T."/>
            <person name="Sisk P."/>
            <person name="Sykes S."/>
            <person name="Wortman J."/>
            <person name="Nusbaum C."/>
            <person name="Birren B."/>
        </authorList>
    </citation>
    <scope>NUCLEOTIDE SEQUENCE [LARGE SCALE GENOMIC DNA]</scope>
    <source>
        <strain evidence="3">CBS 100218</strain>
    </source>
</reference>
<dbReference type="STRING" id="1168221.R7Z3E8"/>
<proteinExistence type="predicted"/>
<dbReference type="EMBL" id="JH767600">
    <property type="protein sequence ID" value="EON68682.1"/>
    <property type="molecule type" value="Genomic_DNA"/>
</dbReference>
<dbReference type="InterPro" id="IPR010730">
    <property type="entry name" value="HET"/>
</dbReference>
<dbReference type="OrthoDB" id="2157530at2759"/>
<gene>
    <name evidence="2" type="ORF">W97_07940</name>
</gene>
<dbReference type="HOGENOM" id="CLU_004184_7_2_1"/>
<dbReference type="Pfam" id="PF06985">
    <property type="entry name" value="HET"/>
    <property type="match status" value="1"/>
</dbReference>
<dbReference type="PANTHER" id="PTHR24148:SF73">
    <property type="entry name" value="HET DOMAIN PROTEIN (AFU_ORTHOLOGUE AFUA_8G01020)"/>
    <property type="match status" value="1"/>
</dbReference>
<dbReference type="OMA" id="PHEERWY"/>
<dbReference type="AlphaFoldDB" id="R7Z3E8"/>
<protein>
    <recommendedName>
        <fullName evidence="1">Heterokaryon incompatibility domain-containing protein</fullName>
    </recommendedName>
</protein>
<keyword evidence="3" id="KW-1185">Reference proteome</keyword>
<dbReference type="InterPro" id="IPR052895">
    <property type="entry name" value="HetReg/Transcr_Mod"/>
</dbReference>
<dbReference type="RefSeq" id="XP_007783999.1">
    <property type="nucleotide sequence ID" value="XM_007785809.1"/>
</dbReference>
<accession>R7Z3E8</accession>
<dbReference type="PANTHER" id="PTHR24148">
    <property type="entry name" value="ANKYRIN REPEAT DOMAIN-CONTAINING PROTEIN 39 HOMOLOG-RELATED"/>
    <property type="match status" value="1"/>
</dbReference>
<evidence type="ECO:0000313" key="3">
    <source>
        <dbReference type="Proteomes" id="UP000016924"/>
    </source>
</evidence>
<name>R7Z3E8_CONA1</name>
<evidence type="ECO:0000259" key="1">
    <source>
        <dbReference type="Pfam" id="PF06985"/>
    </source>
</evidence>
<dbReference type="GeneID" id="19905251"/>
<dbReference type="eggNOG" id="ENOG502SIQP">
    <property type="taxonomic scope" value="Eukaryota"/>
</dbReference>
<evidence type="ECO:0000313" key="2">
    <source>
        <dbReference type="EMBL" id="EON68682.1"/>
    </source>
</evidence>
<sequence length="603" mass="67499">MGCDPSKSQPYDAPPQVAGGQALYHPLNADRREIRLLIVPYAEVGHDAPIRCSLVQASLDKAPKYEALSYVWGDASDSVPLQIGNHTLQITRNLDTTLRHLRNPGVISKGPDTSTVRAIWIDAICINQNDILERNTQVRFMFDVYKSAARVLVWLGEARDISDAALDLVLKLAASQLADVKKQLPNVIFSTEEQALMNRFPHEERWYLVAMTQLGPNSGTAGGGEWEAFQKLMERPWWRRTWVVQELAAAGKRAIIGCGSKWIFWDPFIWASLAMCRWQGHPLLQGMRELDFAKDCIGHLTAIGTRLDQGETGFRFMANLLYHTKTKQATMPVDRIYDLLGLASSIPMVPDYAKSPEEGNFGADGALHVHGALQGSKIIPQPSAPGDQLVLNGILYDHPGYLSEPWQGSARDRDGKLFTLLQSYENAILAQYAPQQSTDATGQPLELNAWLKEPLWQTLVWNSTPESKYPAPNAYDALYDEMTSSTLYVVDGTRPLPAELNDSSLEQQRTITPTGTTIEFYRSVVKHSLNRRLFITQKGHLGSGPLDMRHDDLVCVIFGFKMPVILRQRGEYFEWIGQAYVHGIMHGGCLVDVLDKLKTFRLV</sequence>